<accession>A0A346A2I7</accession>
<organism evidence="3 4">
    <name type="scientific">Pseudolabrys taiwanensis</name>
    <dbReference type="NCBI Taxonomy" id="331696"/>
    <lineage>
        <taxon>Bacteria</taxon>
        <taxon>Pseudomonadati</taxon>
        <taxon>Pseudomonadota</taxon>
        <taxon>Alphaproteobacteria</taxon>
        <taxon>Hyphomicrobiales</taxon>
        <taxon>Xanthobacteraceae</taxon>
        <taxon>Pseudolabrys</taxon>
    </lineage>
</organism>
<dbReference type="Proteomes" id="UP000254889">
    <property type="component" value="Chromosome"/>
</dbReference>
<dbReference type="AlphaFoldDB" id="A0A346A2I7"/>
<gene>
    <name evidence="3" type="ORF">DW352_24385</name>
</gene>
<dbReference type="PANTHER" id="PTHR42928:SF5">
    <property type="entry name" value="BLR1237 PROTEIN"/>
    <property type="match status" value="1"/>
</dbReference>
<evidence type="ECO:0000256" key="1">
    <source>
        <dbReference type="ARBA" id="ARBA00006987"/>
    </source>
</evidence>
<protein>
    <submittedName>
        <fullName evidence="3">Tripartite tricarboxylate transporter substrate binding protein</fullName>
    </submittedName>
</protein>
<dbReference type="PANTHER" id="PTHR42928">
    <property type="entry name" value="TRICARBOXYLATE-BINDING PROTEIN"/>
    <property type="match status" value="1"/>
</dbReference>
<dbReference type="Gene3D" id="3.40.190.150">
    <property type="entry name" value="Bordetella uptake gene, domain 1"/>
    <property type="match status" value="1"/>
</dbReference>
<reference evidence="3 4" key="1">
    <citation type="submission" date="2018-07" db="EMBL/GenBank/DDBJ databases">
        <authorList>
            <person name="Quirk P.G."/>
            <person name="Krulwich T.A."/>
        </authorList>
    </citation>
    <scope>NUCLEOTIDE SEQUENCE [LARGE SCALE GENOMIC DNA]</scope>
    <source>
        <strain evidence="3 4">CC-BB4</strain>
    </source>
</reference>
<feature type="chain" id="PRO_5016758533" evidence="2">
    <location>
        <begin position="25"/>
        <end position="323"/>
    </location>
</feature>
<comment type="similarity">
    <text evidence="1">Belongs to the UPF0065 (bug) family.</text>
</comment>
<dbReference type="Pfam" id="PF03401">
    <property type="entry name" value="TctC"/>
    <property type="match status" value="1"/>
</dbReference>
<dbReference type="RefSeq" id="WP_115693763.1">
    <property type="nucleotide sequence ID" value="NZ_CP031417.1"/>
</dbReference>
<evidence type="ECO:0000256" key="2">
    <source>
        <dbReference type="SAM" id="SignalP"/>
    </source>
</evidence>
<evidence type="ECO:0000313" key="3">
    <source>
        <dbReference type="EMBL" id="AXK83384.1"/>
    </source>
</evidence>
<keyword evidence="2" id="KW-0732">Signal</keyword>
<dbReference type="Gene3D" id="3.40.190.10">
    <property type="entry name" value="Periplasmic binding protein-like II"/>
    <property type="match status" value="1"/>
</dbReference>
<dbReference type="SUPFAM" id="SSF53850">
    <property type="entry name" value="Periplasmic binding protein-like II"/>
    <property type="match status" value="1"/>
</dbReference>
<proteinExistence type="inferred from homology"/>
<dbReference type="InterPro" id="IPR042100">
    <property type="entry name" value="Bug_dom1"/>
</dbReference>
<dbReference type="InterPro" id="IPR005064">
    <property type="entry name" value="BUG"/>
</dbReference>
<dbReference type="EMBL" id="CP031417">
    <property type="protein sequence ID" value="AXK83384.1"/>
    <property type="molecule type" value="Genomic_DNA"/>
</dbReference>
<dbReference type="KEGG" id="ptaw:DW352_24385"/>
<sequence length="323" mass="33122">MLVRPLRHTLAAVALALLAAPAQAADAYPSGKITLVVAFAPGGVADTVGRFIAQGLTERLKQNVVVENRGGAGGNIAAALVAHAAPDGYTLLVTTTAIAINETLRDTKQFSASELKTVAIAASSPESLVTNPNNPANNVADLVKAAKDKPITFGSAGVGSGSHIEAEYFFKVIAKVQATHVPFQGGAPAMNATLGNQIDVWATTLGGGAAAQVAAGKLKGIGIADEQRAAVVPNVPTFKEAGFPGHTASSWIGVFAPAKTDPKIVAALNTAINDTIKSSAVQEKLTSIGFDPMTGTPDQAEALFKAEVEKWGRMVKALDLKIN</sequence>
<name>A0A346A2I7_9HYPH</name>
<keyword evidence="4" id="KW-1185">Reference proteome</keyword>
<dbReference type="PIRSF" id="PIRSF017082">
    <property type="entry name" value="YflP"/>
    <property type="match status" value="1"/>
</dbReference>
<dbReference type="OrthoDB" id="9780943at2"/>
<feature type="signal peptide" evidence="2">
    <location>
        <begin position="1"/>
        <end position="24"/>
    </location>
</feature>
<evidence type="ECO:0000313" key="4">
    <source>
        <dbReference type="Proteomes" id="UP000254889"/>
    </source>
</evidence>